<protein>
    <submittedName>
        <fullName evidence="9">Uncharacterized protein</fullName>
    </submittedName>
</protein>
<keyword evidence="4" id="KW-0498">Mitosis</keyword>
<gene>
    <name evidence="9" type="ORF">LWI29_009963</name>
</gene>
<dbReference type="PANTHER" id="PTHR21394">
    <property type="entry name" value="MAU2 CHROMATID COHESION FACTOR HOMOLOG"/>
    <property type="match status" value="1"/>
</dbReference>
<evidence type="ECO:0000256" key="4">
    <source>
        <dbReference type="ARBA" id="ARBA00022776"/>
    </source>
</evidence>
<keyword evidence="3" id="KW-0132">Cell division</keyword>
<dbReference type="AlphaFoldDB" id="A0AA39VHF0"/>
<evidence type="ECO:0000313" key="10">
    <source>
        <dbReference type="Proteomes" id="UP001168877"/>
    </source>
</evidence>
<evidence type="ECO:0000256" key="7">
    <source>
        <dbReference type="ARBA" id="ARBA00023306"/>
    </source>
</evidence>
<evidence type="ECO:0000256" key="1">
    <source>
        <dbReference type="ARBA" id="ARBA00004123"/>
    </source>
</evidence>
<dbReference type="EMBL" id="JAUESC010000385">
    <property type="protein sequence ID" value="KAK0578413.1"/>
    <property type="molecule type" value="Genomic_DNA"/>
</dbReference>
<keyword evidence="6" id="KW-0539">Nucleus</keyword>
<dbReference type="GO" id="GO:0051301">
    <property type="term" value="P:cell division"/>
    <property type="evidence" value="ECO:0007669"/>
    <property type="project" value="UniProtKB-KW"/>
</dbReference>
<evidence type="ECO:0000256" key="8">
    <source>
        <dbReference type="SAM" id="MobiDB-lite"/>
    </source>
</evidence>
<dbReference type="GO" id="GO:0007059">
    <property type="term" value="P:chromosome segregation"/>
    <property type="evidence" value="ECO:0007669"/>
    <property type="project" value="UniProtKB-KW"/>
</dbReference>
<evidence type="ECO:0000256" key="2">
    <source>
        <dbReference type="ARBA" id="ARBA00008585"/>
    </source>
</evidence>
<feature type="compositionally biased region" description="Low complexity" evidence="8">
    <location>
        <begin position="26"/>
        <end position="41"/>
    </location>
</feature>
<reference evidence="9" key="1">
    <citation type="journal article" date="2022" name="Plant J.">
        <title>Strategies of tolerance reflected in two North American maple genomes.</title>
        <authorList>
            <person name="McEvoy S.L."/>
            <person name="Sezen U.U."/>
            <person name="Trouern-Trend A."/>
            <person name="McMahon S.M."/>
            <person name="Schaberg P.G."/>
            <person name="Yang J."/>
            <person name="Wegrzyn J.L."/>
            <person name="Swenson N.G."/>
        </authorList>
    </citation>
    <scope>NUCLEOTIDE SEQUENCE</scope>
    <source>
        <strain evidence="9">NS2018</strain>
    </source>
</reference>
<dbReference type="InterPro" id="IPR019440">
    <property type="entry name" value="MAU2"/>
</dbReference>
<proteinExistence type="inferred from homology"/>
<evidence type="ECO:0000313" key="9">
    <source>
        <dbReference type="EMBL" id="KAK0578413.1"/>
    </source>
</evidence>
<feature type="compositionally biased region" description="Low complexity" evidence="8">
    <location>
        <begin position="70"/>
        <end position="87"/>
    </location>
</feature>
<comment type="subcellular location">
    <subcellularLocation>
        <location evidence="1">Nucleus</location>
    </subcellularLocation>
</comment>
<keyword evidence="5" id="KW-0159">Chromosome partition</keyword>
<comment type="similarity">
    <text evidence="2">Belongs to the SCC4/mau-2 family.</text>
</comment>
<keyword evidence="10" id="KW-1185">Reference proteome</keyword>
<feature type="region of interest" description="Disordered" evidence="8">
    <location>
        <begin position="1"/>
        <end position="92"/>
    </location>
</feature>
<accession>A0AA39VHF0</accession>
<name>A0AA39VHF0_ACESA</name>
<sequence>MPEPRVVPADNRSQDSSPSRDSAAQTHTTSITRRTTWSGRSCSSERRRLASNSSARPLVYSVSATTSSEPSLPRKTSSSKLSSSPPQLRKRDYPSSISALQAGYVSATEISYPDLQMFFATSILHVHLMQWEDENLIAQAINQCNVIWESIDPNRVNAAVLNFCF</sequence>
<dbReference type="Proteomes" id="UP001168877">
    <property type="component" value="Unassembled WGS sequence"/>
</dbReference>
<reference evidence="9" key="2">
    <citation type="submission" date="2023-06" db="EMBL/GenBank/DDBJ databases">
        <authorList>
            <person name="Swenson N.G."/>
            <person name="Wegrzyn J.L."/>
            <person name="Mcevoy S.L."/>
        </authorList>
    </citation>
    <scope>NUCLEOTIDE SEQUENCE</scope>
    <source>
        <strain evidence="9">NS2018</strain>
        <tissue evidence="9">Leaf</tissue>
    </source>
</reference>
<comment type="caution">
    <text evidence="9">The sequence shown here is derived from an EMBL/GenBank/DDBJ whole genome shotgun (WGS) entry which is preliminary data.</text>
</comment>
<evidence type="ECO:0000256" key="5">
    <source>
        <dbReference type="ARBA" id="ARBA00022829"/>
    </source>
</evidence>
<evidence type="ECO:0000256" key="6">
    <source>
        <dbReference type="ARBA" id="ARBA00023242"/>
    </source>
</evidence>
<evidence type="ECO:0000256" key="3">
    <source>
        <dbReference type="ARBA" id="ARBA00022618"/>
    </source>
</evidence>
<dbReference type="GO" id="GO:0007064">
    <property type="term" value="P:mitotic sister chromatid cohesion"/>
    <property type="evidence" value="ECO:0007669"/>
    <property type="project" value="InterPro"/>
</dbReference>
<dbReference type="GO" id="GO:0005634">
    <property type="term" value="C:nucleus"/>
    <property type="evidence" value="ECO:0007669"/>
    <property type="project" value="UniProtKB-SubCell"/>
</dbReference>
<feature type="compositionally biased region" description="Polar residues" evidence="8">
    <location>
        <begin position="14"/>
        <end position="25"/>
    </location>
</feature>
<keyword evidence="7" id="KW-0131">Cell cycle</keyword>
<organism evidence="9 10">
    <name type="scientific">Acer saccharum</name>
    <name type="common">Sugar maple</name>
    <dbReference type="NCBI Taxonomy" id="4024"/>
    <lineage>
        <taxon>Eukaryota</taxon>
        <taxon>Viridiplantae</taxon>
        <taxon>Streptophyta</taxon>
        <taxon>Embryophyta</taxon>
        <taxon>Tracheophyta</taxon>
        <taxon>Spermatophyta</taxon>
        <taxon>Magnoliopsida</taxon>
        <taxon>eudicotyledons</taxon>
        <taxon>Gunneridae</taxon>
        <taxon>Pentapetalae</taxon>
        <taxon>rosids</taxon>
        <taxon>malvids</taxon>
        <taxon>Sapindales</taxon>
        <taxon>Sapindaceae</taxon>
        <taxon>Hippocastanoideae</taxon>
        <taxon>Acereae</taxon>
        <taxon>Acer</taxon>
    </lineage>
</organism>